<gene>
    <name evidence="2" type="ORF">E5672_10825</name>
</gene>
<evidence type="ECO:0000256" key="1">
    <source>
        <dbReference type="SAM" id="SignalP"/>
    </source>
</evidence>
<evidence type="ECO:0000313" key="2">
    <source>
        <dbReference type="EMBL" id="TKB03522.1"/>
    </source>
</evidence>
<comment type="caution">
    <text evidence="2">The sequence shown here is derived from an EMBL/GenBank/DDBJ whole genome shotgun (WGS) entry which is preliminary data.</text>
</comment>
<dbReference type="AlphaFoldDB" id="A0A4U0ZMU3"/>
<dbReference type="EMBL" id="SWCO01000005">
    <property type="protein sequence ID" value="TKB03522.1"/>
    <property type="molecule type" value="Genomic_DNA"/>
</dbReference>
<sequence length="289" mass="30032">MRLLKLVAILALPVVSLSSLADEFYINNGADFDASKNSDVAVDQNTTGWLTELLHKYESNTTAFCSAAELAGGCDINTSGGADLTSFGAFLSSLGTNGVTDLSPFDILDASGPSDNGYSESWGITFNFNVEGTIGGSDLATDYSEGAVVFYYYDSATLATGDISTAVVELFTVDVYGTSNSPGGQILRGFISSFGSGSINGVAITDFFNVSSGTFASVLENQQDLAVNIDYNTDANLVTINDNGDGTTSLSGTHDGSVSFAVVPEPFSVALFGLSLFAIGTLSRKKAIK</sequence>
<accession>A0A4U0ZMU3</accession>
<reference evidence="2 3" key="1">
    <citation type="submission" date="2019-04" db="EMBL/GenBank/DDBJ databases">
        <title>Alteromonas portus sp. nov., an alginate lyase-excreting marine bacterium.</title>
        <authorList>
            <person name="Huang H."/>
            <person name="Mo K."/>
            <person name="Bao S."/>
        </authorList>
    </citation>
    <scope>NUCLEOTIDE SEQUENCE [LARGE SCALE GENOMIC DNA]</scope>
    <source>
        <strain evidence="2 3">HB161718</strain>
    </source>
</reference>
<dbReference type="OrthoDB" id="6337169at2"/>
<dbReference type="RefSeq" id="WP_136782213.1">
    <property type="nucleotide sequence ID" value="NZ_SWCO01000005.1"/>
</dbReference>
<protein>
    <recommendedName>
        <fullName evidence="4">PEP-CTERM sorting domain-containing protein</fullName>
    </recommendedName>
</protein>
<evidence type="ECO:0000313" key="3">
    <source>
        <dbReference type="Proteomes" id="UP000305471"/>
    </source>
</evidence>
<organism evidence="2 3">
    <name type="scientific">Alteromonas portus</name>
    <dbReference type="NCBI Taxonomy" id="2565549"/>
    <lineage>
        <taxon>Bacteria</taxon>
        <taxon>Pseudomonadati</taxon>
        <taxon>Pseudomonadota</taxon>
        <taxon>Gammaproteobacteria</taxon>
        <taxon>Alteromonadales</taxon>
        <taxon>Alteromonadaceae</taxon>
        <taxon>Alteromonas/Salinimonas group</taxon>
        <taxon>Alteromonas</taxon>
    </lineage>
</organism>
<proteinExistence type="predicted"/>
<feature type="chain" id="PRO_5020993231" description="PEP-CTERM sorting domain-containing protein" evidence="1">
    <location>
        <begin position="22"/>
        <end position="289"/>
    </location>
</feature>
<evidence type="ECO:0008006" key="4">
    <source>
        <dbReference type="Google" id="ProtNLM"/>
    </source>
</evidence>
<dbReference type="Proteomes" id="UP000305471">
    <property type="component" value="Unassembled WGS sequence"/>
</dbReference>
<feature type="signal peptide" evidence="1">
    <location>
        <begin position="1"/>
        <end position="21"/>
    </location>
</feature>
<keyword evidence="3" id="KW-1185">Reference proteome</keyword>
<keyword evidence="1" id="KW-0732">Signal</keyword>
<name>A0A4U0ZMU3_9ALTE</name>